<evidence type="ECO:0000313" key="7">
    <source>
        <dbReference type="EMBL" id="TQE36853.1"/>
    </source>
</evidence>
<evidence type="ECO:0000256" key="4">
    <source>
        <dbReference type="ARBA" id="ARBA00022825"/>
    </source>
</evidence>
<dbReference type="InterPro" id="IPR015500">
    <property type="entry name" value="Peptidase_S8_subtilisin-rel"/>
</dbReference>
<evidence type="ECO:0000259" key="6">
    <source>
        <dbReference type="Pfam" id="PF00082"/>
    </source>
</evidence>
<name>A0AAE8W4R2_9ACTN</name>
<dbReference type="PROSITE" id="PS51892">
    <property type="entry name" value="SUBTILASE"/>
    <property type="match status" value="1"/>
</dbReference>
<dbReference type="GO" id="GO:0004252">
    <property type="term" value="F:serine-type endopeptidase activity"/>
    <property type="evidence" value="ECO:0007669"/>
    <property type="project" value="UniProtKB-UniRule"/>
</dbReference>
<accession>A0AAE8W4R2</accession>
<evidence type="ECO:0000256" key="1">
    <source>
        <dbReference type="ARBA" id="ARBA00011073"/>
    </source>
</evidence>
<dbReference type="GO" id="GO:0006508">
    <property type="term" value="P:proteolysis"/>
    <property type="evidence" value="ECO:0007669"/>
    <property type="project" value="UniProtKB-KW"/>
</dbReference>
<feature type="active site" description="Charge relay system" evidence="5">
    <location>
        <position position="376"/>
    </location>
</feature>
<dbReference type="PROSITE" id="PS00136">
    <property type="entry name" value="SUBTILASE_ASP"/>
    <property type="match status" value="1"/>
</dbReference>
<evidence type="ECO:0000256" key="5">
    <source>
        <dbReference type="PROSITE-ProRule" id="PRU01240"/>
    </source>
</evidence>
<keyword evidence="3 5" id="KW-0378">Hydrolase</keyword>
<dbReference type="Gene3D" id="3.40.50.200">
    <property type="entry name" value="Peptidase S8/S53 domain"/>
    <property type="match status" value="1"/>
</dbReference>
<evidence type="ECO:0000313" key="8">
    <source>
        <dbReference type="Proteomes" id="UP000318720"/>
    </source>
</evidence>
<comment type="caution">
    <text evidence="7">The sequence shown here is derived from an EMBL/GenBank/DDBJ whole genome shotgun (WGS) entry which is preliminary data.</text>
</comment>
<feature type="active site" description="Charge relay system" evidence="5">
    <location>
        <position position="217"/>
    </location>
</feature>
<dbReference type="SUPFAM" id="SSF52743">
    <property type="entry name" value="Subtilisin-like"/>
    <property type="match status" value="1"/>
</dbReference>
<reference evidence="7 8" key="1">
    <citation type="submission" date="2019-03" db="EMBL/GenBank/DDBJ databases">
        <title>Comparative genomic analyses of the sweetpotato soil rot pathogen, Streptomyces ipomoeae.</title>
        <authorList>
            <person name="Ruschel Soares N."/>
            <person name="Badger J.H."/>
            <person name="Huguet-Tapia J.C."/>
            <person name="Clark C.A."/>
            <person name="Pettis G.S."/>
        </authorList>
    </citation>
    <scope>NUCLEOTIDE SEQUENCE [LARGE SCALE GENOMIC DNA]</scope>
    <source>
        <strain evidence="7 8">88-35</strain>
    </source>
</reference>
<dbReference type="InterPro" id="IPR036852">
    <property type="entry name" value="Peptidase_S8/S53_dom_sf"/>
</dbReference>
<keyword evidence="4 5" id="KW-0720">Serine protease</keyword>
<dbReference type="AlphaFoldDB" id="A0AAE8W4R2"/>
<dbReference type="PANTHER" id="PTHR43806:SF11">
    <property type="entry name" value="CEREVISIN-RELATED"/>
    <property type="match status" value="1"/>
</dbReference>
<dbReference type="PANTHER" id="PTHR43806">
    <property type="entry name" value="PEPTIDASE S8"/>
    <property type="match status" value="1"/>
</dbReference>
<gene>
    <name evidence="7" type="ORF">Sipo8835_09295</name>
</gene>
<protein>
    <recommendedName>
        <fullName evidence="6">Peptidase S8/S53 domain-containing protein</fullName>
    </recommendedName>
</protein>
<proteinExistence type="inferred from homology"/>
<dbReference type="InterPro" id="IPR000209">
    <property type="entry name" value="Peptidase_S8/S53_dom"/>
</dbReference>
<dbReference type="InterPro" id="IPR023827">
    <property type="entry name" value="Peptidase_S8_Asp-AS"/>
</dbReference>
<organism evidence="7 8">
    <name type="scientific">Streptomyces ipomoeae</name>
    <dbReference type="NCBI Taxonomy" id="103232"/>
    <lineage>
        <taxon>Bacteria</taxon>
        <taxon>Bacillati</taxon>
        <taxon>Actinomycetota</taxon>
        <taxon>Actinomycetes</taxon>
        <taxon>Kitasatosporales</taxon>
        <taxon>Streptomycetaceae</taxon>
        <taxon>Streptomyces</taxon>
    </lineage>
</organism>
<dbReference type="CDD" id="cd00306">
    <property type="entry name" value="Peptidases_S8_S53"/>
    <property type="match status" value="1"/>
</dbReference>
<keyword evidence="2 5" id="KW-0645">Protease</keyword>
<evidence type="ECO:0000256" key="3">
    <source>
        <dbReference type="ARBA" id="ARBA00022801"/>
    </source>
</evidence>
<dbReference type="Proteomes" id="UP000318720">
    <property type="component" value="Unassembled WGS sequence"/>
</dbReference>
<dbReference type="Pfam" id="PF00082">
    <property type="entry name" value="Peptidase_S8"/>
    <property type="match status" value="1"/>
</dbReference>
<dbReference type="EMBL" id="SPAZ01000077">
    <property type="protein sequence ID" value="TQE36853.1"/>
    <property type="molecule type" value="Genomic_DNA"/>
</dbReference>
<dbReference type="PRINTS" id="PR00723">
    <property type="entry name" value="SUBTILISIN"/>
</dbReference>
<sequence>MTAGCRHLRRSACGVPPIGTAGKAPRRRRTYAVDRRGGAVCEDRAEYSTVIGPQCQIWQLMERWDTLKTPGRLWIERPSVVDLRGVDPETAHRFDDESLAIAVAYHHSGLGIAAAAQLQAEAMVEPEWGSQLLWEPGYEFQSTHHADVGIPDHPFDESELALLVQSTPAVPAANRARGHRVAVLDTGLRDAHGDMLDFVRCDYAGIKTTPTADPHGHGTAVATVIKAVCGAADIHPIRVLNDKNRGKSYEVLAGLIYALWSGAYDLINASLTTDAAGPCATSLGRSIDFILRYCSEKSSLPVLVAAAGNFGRTAMCGYPARLPQAVVALAQDHTGQRAEYNSTPPDWAFTQEAYGGSKARPLGHFNHPAASLWGTSFAAAAVSGAYLP</sequence>
<dbReference type="InterPro" id="IPR050131">
    <property type="entry name" value="Peptidase_S8_subtilisin-like"/>
</dbReference>
<feature type="active site" description="Charge relay system" evidence="5">
    <location>
        <position position="185"/>
    </location>
</feature>
<comment type="similarity">
    <text evidence="1 5">Belongs to the peptidase S8 family.</text>
</comment>
<feature type="domain" description="Peptidase S8/S53" evidence="6">
    <location>
        <begin position="178"/>
        <end position="385"/>
    </location>
</feature>
<evidence type="ECO:0000256" key="2">
    <source>
        <dbReference type="ARBA" id="ARBA00022670"/>
    </source>
</evidence>